<dbReference type="PANTHER" id="PTHR13812:SF19">
    <property type="entry name" value="KETIMINE REDUCTASE MU-CRYSTALLIN"/>
    <property type="match status" value="1"/>
</dbReference>
<proteinExistence type="predicted"/>
<organism evidence="1">
    <name type="scientific">uncultured organism</name>
    <dbReference type="NCBI Taxonomy" id="155900"/>
    <lineage>
        <taxon>unclassified sequences</taxon>
        <taxon>environmental samples</taxon>
    </lineage>
</organism>
<dbReference type="InterPro" id="IPR003462">
    <property type="entry name" value="ODC_Mu_crystall"/>
</dbReference>
<dbReference type="InterPro" id="IPR023401">
    <property type="entry name" value="ODC_N"/>
</dbReference>
<dbReference type="Gene3D" id="3.30.1780.10">
    <property type="entry name" value="ornithine cyclodeaminase, domain 1"/>
    <property type="match status" value="1"/>
</dbReference>
<sequence length="320" mass="35899">MLYLGRDEIFESVEVEELIDVIESSIELYESGNYKMPTRLHMDYSENTLLLMPSSAERSVGTKLVNLTPKNQEKEIPVIQGCYILNDTDSGKILSIMEGSSLTALRTGAVGSVAIKHMTPKSIDSLGVIGAGVQGFHQALFVLKIRDLTEVWVYDLDDTQMKEFRERLLKEKEDIDVYMADSSKELVKESEVVITTTTSSEPVIPDESDIIEGKHFIGIGSYKPNMREFSKAIFKEVQNVFIDTEDAIEETGDLVTPLEEGWINEEQIYTIGKLLNQEVGVNPNSTTFFKSVGMALFDLVTANLIYKKAKELEKGKEIVF</sequence>
<dbReference type="Pfam" id="PF02423">
    <property type="entry name" value="OCD_Mu_crystall"/>
    <property type="match status" value="1"/>
</dbReference>
<accession>M1PV86</accession>
<evidence type="ECO:0000313" key="1">
    <source>
        <dbReference type="EMBL" id="AGF93029.1"/>
    </source>
</evidence>
<reference evidence="1" key="1">
    <citation type="journal article" date="2013" name="Syst. Appl. Microbiol.">
        <title>New insights into the archaeal diversity of a hypersaline microbial mat obtained by a metagenomic approach.</title>
        <authorList>
            <person name="Lopez-Lopez A."/>
            <person name="Richter M."/>
            <person name="Pena A."/>
            <person name="Tamames J."/>
            <person name="Rossello-Mora R."/>
        </authorList>
    </citation>
    <scope>NUCLEOTIDE SEQUENCE</scope>
</reference>
<dbReference type="InterPro" id="IPR036291">
    <property type="entry name" value="NAD(P)-bd_dom_sf"/>
</dbReference>
<dbReference type="PIRSF" id="PIRSF001439">
    <property type="entry name" value="CryM"/>
    <property type="match status" value="1"/>
</dbReference>
<gene>
    <name evidence="1" type="ORF">FLSS-7_0038</name>
</gene>
<dbReference type="PANTHER" id="PTHR13812">
    <property type="entry name" value="KETIMINE REDUCTASE MU-CRYSTALLIN"/>
    <property type="match status" value="1"/>
</dbReference>
<dbReference type="SUPFAM" id="SSF51735">
    <property type="entry name" value="NAD(P)-binding Rossmann-fold domains"/>
    <property type="match status" value="1"/>
</dbReference>
<name>M1PV86_9ZZZZ</name>
<dbReference type="Gene3D" id="3.40.50.720">
    <property type="entry name" value="NAD(P)-binding Rossmann-like Domain"/>
    <property type="match status" value="1"/>
</dbReference>
<protein>
    <submittedName>
        <fullName evidence="1">Ornithine cyclodeaminase/mu-crystallin</fullName>
    </submittedName>
</protein>
<dbReference type="EMBL" id="JX684079">
    <property type="protein sequence ID" value="AGF93029.1"/>
    <property type="molecule type" value="Genomic_DNA"/>
</dbReference>
<dbReference type="AlphaFoldDB" id="M1PV86"/>